<evidence type="ECO:0000256" key="8">
    <source>
        <dbReference type="PIRSR" id="PIRSR001123-2"/>
    </source>
</evidence>
<keyword evidence="2 9" id="KW-0031">Aminopeptidase</keyword>
<dbReference type="RefSeq" id="WP_055341953.1">
    <property type="nucleotide sequence ID" value="NZ_CDNI01000003.1"/>
</dbReference>
<dbReference type="PANTHER" id="PTHR32481:SF21">
    <property type="entry name" value="AMINOPEPTIDASE YSDC-RELATED"/>
    <property type="match status" value="1"/>
</dbReference>
<dbReference type="GO" id="GO:0006508">
    <property type="term" value="P:proteolysis"/>
    <property type="evidence" value="ECO:0007669"/>
    <property type="project" value="UniProtKB-KW"/>
</dbReference>
<feature type="active site" description="Proton acceptor" evidence="7">
    <location>
        <position position="207"/>
    </location>
</feature>
<evidence type="ECO:0000256" key="4">
    <source>
        <dbReference type="ARBA" id="ARBA00022723"/>
    </source>
</evidence>
<dbReference type="InterPro" id="IPR051464">
    <property type="entry name" value="Peptidase_M42_aminopept"/>
</dbReference>
<dbReference type="Proteomes" id="UP000049127">
    <property type="component" value="Unassembled WGS sequence"/>
</dbReference>
<dbReference type="CDD" id="cd05656">
    <property type="entry name" value="M42_Frv"/>
    <property type="match status" value="1"/>
</dbReference>
<evidence type="ECO:0000313" key="9">
    <source>
        <dbReference type="EMBL" id="CEQ03719.1"/>
    </source>
</evidence>
<reference evidence="9 10" key="1">
    <citation type="submission" date="2015-01" db="EMBL/GenBank/DDBJ databases">
        <authorList>
            <person name="Aslett A.Martin."/>
            <person name="De Silva Nishadi"/>
        </authorList>
    </citation>
    <scope>NUCLEOTIDE SEQUENCE [LARGE SCALE GENOMIC DNA]</scope>
    <source>
        <strain evidence="9 10">R28058</strain>
    </source>
</reference>
<protein>
    <submittedName>
        <fullName evidence="9">Exoaminopeptidase</fullName>
        <ecNumber evidence="9">3.-.-.-</ecNumber>
        <ecNumber evidence="9">3.4.11.-</ecNumber>
    </submittedName>
</protein>
<accession>A0A0C7R6L1</accession>
<evidence type="ECO:0000256" key="1">
    <source>
        <dbReference type="ARBA" id="ARBA00006272"/>
    </source>
</evidence>
<feature type="binding site" evidence="8">
    <location>
        <position position="230"/>
    </location>
    <ligand>
        <name>Zn(2+)</name>
        <dbReference type="ChEBI" id="CHEBI:29105"/>
        <label>1</label>
    </ligand>
</feature>
<feature type="binding site" evidence="8">
    <location>
        <position position="65"/>
    </location>
    <ligand>
        <name>Zn(2+)</name>
        <dbReference type="ChEBI" id="CHEBI:29105"/>
        <label>1</label>
    </ligand>
</feature>
<dbReference type="EC" id="3.4.11.-" evidence="9"/>
<keyword evidence="3" id="KW-0645">Protease</keyword>
<keyword evidence="5 9" id="KW-0378">Hydrolase</keyword>
<dbReference type="Gene3D" id="3.40.630.10">
    <property type="entry name" value="Zn peptidases"/>
    <property type="match status" value="1"/>
</dbReference>
<sequence length="354" mass="38800">MNSQLEMFKKLTEAKGVAGNEKDVRNLMKEYINDYADDIYTDKLGSLICKKVGDENGPKIMISGHMDEIGFLVANINDNGFITFQTLGGWNGKVMLSQKVLITTSKGHEYIGIINGKPSKDAKAAIDKENMFIDIGVDSKEEVEKLGIRQGDMITPYFEFSQMANTKYLLAKAWDDRVGCALCIDILKDLKNKAHKNIVYAVGTVQEEVGCRGAKTASNVVNPDIGFSLDVSVANDTPGSDTRLGDGKLGNGPQIHIFDGGLVGHVGLKNYLIDLAEELQIPYQINALPFGGTDASQMHVAHDGAPCISIGIPTRYIHSHASIIHKDDYDNTVRLLSEFIQRIDNDGYSNILNN</sequence>
<gene>
    <name evidence="9" type="primary">ysdC_1</name>
    <name evidence="9" type="ORF">R28058_14521</name>
</gene>
<evidence type="ECO:0000256" key="7">
    <source>
        <dbReference type="PIRSR" id="PIRSR001123-1"/>
    </source>
</evidence>
<comment type="cofactor">
    <cofactor evidence="8">
        <name>a divalent metal cation</name>
        <dbReference type="ChEBI" id="CHEBI:60240"/>
    </cofactor>
    <text evidence="8">Binds 2 divalent metal cations per subunit.</text>
</comment>
<dbReference type="PANTHER" id="PTHR32481">
    <property type="entry name" value="AMINOPEPTIDASE"/>
    <property type="match status" value="1"/>
</dbReference>
<dbReference type="InterPro" id="IPR008007">
    <property type="entry name" value="Peptidase_M42"/>
</dbReference>
<dbReference type="SUPFAM" id="SSF53187">
    <property type="entry name" value="Zn-dependent exopeptidases"/>
    <property type="match status" value="1"/>
</dbReference>
<name>A0A0C7R6L1_PARSO</name>
<dbReference type="Gene3D" id="2.40.30.40">
    <property type="entry name" value="Peptidase M42, domain 2"/>
    <property type="match status" value="1"/>
</dbReference>
<comment type="similarity">
    <text evidence="1 6">Belongs to the peptidase M42 family.</text>
</comment>
<evidence type="ECO:0000313" key="10">
    <source>
        <dbReference type="Proteomes" id="UP000049127"/>
    </source>
</evidence>
<feature type="binding site" evidence="8">
    <location>
        <position position="318"/>
    </location>
    <ligand>
        <name>Zn(2+)</name>
        <dbReference type="ChEBI" id="CHEBI:29105"/>
        <label>2</label>
    </ligand>
</feature>
<dbReference type="Pfam" id="PF05343">
    <property type="entry name" value="Peptidase_M42"/>
    <property type="match status" value="1"/>
</dbReference>
<dbReference type="GO" id="GO:0046872">
    <property type="term" value="F:metal ion binding"/>
    <property type="evidence" value="ECO:0007669"/>
    <property type="project" value="UniProtKB-UniRule"/>
</dbReference>
<dbReference type="InterPro" id="IPR023367">
    <property type="entry name" value="Peptidase_M42_dom2"/>
</dbReference>
<evidence type="ECO:0000256" key="5">
    <source>
        <dbReference type="ARBA" id="ARBA00022801"/>
    </source>
</evidence>
<dbReference type="EMBL" id="CEKZ01000003">
    <property type="protein sequence ID" value="CEQ03719.1"/>
    <property type="molecule type" value="Genomic_DNA"/>
</dbReference>
<feature type="binding site" evidence="8">
    <location>
        <position position="175"/>
    </location>
    <ligand>
        <name>Zn(2+)</name>
        <dbReference type="ChEBI" id="CHEBI:29105"/>
        <label>1</label>
    </ligand>
</feature>
<proteinExistence type="inferred from homology"/>
<dbReference type="PIRSF" id="PIRSF001123">
    <property type="entry name" value="PepA_GA"/>
    <property type="match status" value="1"/>
</dbReference>
<dbReference type="AlphaFoldDB" id="A0A0C7R6L1"/>
<dbReference type="EC" id="3.-.-.-" evidence="9"/>
<feature type="binding site" evidence="8">
    <location>
        <position position="175"/>
    </location>
    <ligand>
        <name>Zn(2+)</name>
        <dbReference type="ChEBI" id="CHEBI:29105"/>
        <label>2</label>
    </ligand>
</feature>
<keyword evidence="4 8" id="KW-0479">Metal-binding</keyword>
<dbReference type="SUPFAM" id="SSF101821">
    <property type="entry name" value="Aminopeptidase/glucanase lid domain"/>
    <property type="match status" value="1"/>
</dbReference>
<dbReference type="OrthoDB" id="9772053at2"/>
<organism evidence="9 10">
    <name type="scientific">Paraclostridium sordellii</name>
    <name type="common">Clostridium sordellii</name>
    <dbReference type="NCBI Taxonomy" id="1505"/>
    <lineage>
        <taxon>Bacteria</taxon>
        <taxon>Bacillati</taxon>
        <taxon>Bacillota</taxon>
        <taxon>Clostridia</taxon>
        <taxon>Peptostreptococcales</taxon>
        <taxon>Peptostreptococcaceae</taxon>
        <taxon>Paraclostridium</taxon>
    </lineage>
</organism>
<evidence type="ECO:0000256" key="6">
    <source>
        <dbReference type="PIRNR" id="PIRNR001123"/>
    </source>
</evidence>
<evidence type="ECO:0000256" key="3">
    <source>
        <dbReference type="ARBA" id="ARBA00022670"/>
    </source>
</evidence>
<dbReference type="GO" id="GO:0004177">
    <property type="term" value="F:aminopeptidase activity"/>
    <property type="evidence" value="ECO:0007669"/>
    <property type="project" value="UniProtKB-UniRule"/>
</dbReference>
<evidence type="ECO:0000256" key="2">
    <source>
        <dbReference type="ARBA" id="ARBA00022438"/>
    </source>
</evidence>
<feature type="binding site" evidence="8">
    <location>
        <position position="208"/>
    </location>
    <ligand>
        <name>Zn(2+)</name>
        <dbReference type="ChEBI" id="CHEBI:29105"/>
        <label>2</label>
    </ligand>
</feature>